<gene>
    <name evidence="2" type="ORF">GGP41_001660</name>
</gene>
<protein>
    <submittedName>
        <fullName evidence="2">Uncharacterized protein</fullName>
    </submittedName>
</protein>
<reference evidence="2" key="1">
    <citation type="submission" date="2019-11" db="EMBL/GenBank/DDBJ databases">
        <title>Bipolaris sorokiniana Genome sequencing.</title>
        <authorList>
            <person name="Wang H."/>
        </authorList>
    </citation>
    <scope>NUCLEOTIDE SEQUENCE</scope>
</reference>
<accession>A0A8H5ZPQ4</accession>
<feature type="compositionally biased region" description="Acidic residues" evidence="1">
    <location>
        <begin position="489"/>
        <end position="508"/>
    </location>
</feature>
<evidence type="ECO:0000313" key="2">
    <source>
        <dbReference type="EMBL" id="KAF5853077.1"/>
    </source>
</evidence>
<feature type="region of interest" description="Disordered" evidence="1">
    <location>
        <begin position="465"/>
        <end position="543"/>
    </location>
</feature>
<evidence type="ECO:0000256" key="1">
    <source>
        <dbReference type="SAM" id="MobiDB-lite"/>
    </source>
</evidence>
<proteinExistence type="predicted"/>
<name>A0A8H5ZPQ4_COCSA</name>
<organism evidence="2 3">
    <name type="scientific">Cochliobolus sativus</name>
    <name type="common">Common root rot and spot blotch fungus</name>
    <name type="synonym">Bipolaris sorokiniana</name>
    <dbReference type="NCBI Taxonomy" id="45130"/>
    <lineage>
        <taxon>Eukaryota</taxon>
        <taxon>Fungi</taxon>
        <taxon>Dikarya</taxon>
        <taxon>Ascomycota</taxon>
        <taxon>Pezizomycotina</taxon>
        <taxon>Dothideomycetes</taxon>
        <taxon>Pleosporomycetidae</taxon>
        <taxon>Pleosporales</taxon>
        <taxon>Pleosporineae</taxon>
        <taxon>Pleosporaceae</taxon>
        <taxon>Bipolaris</taxon>
    </lineage>
</organism>
<dbReference type="EMBL" id="WNKQ01000002">
    <property type="protein sequence ID" value="KAF5853077.1"/>
    <property type="molecule type" value="Genomic_DNA"/>
</dbReference>
<evidence type="ECO:0000313" key="3">
    <source>
        <dbReference type="Proteomes" id="UP000624244"/>
    </source>
</evidence>
<dbReference type="Proteomes" id="UP000624244">
    <property type="component" value="Unassembled WGS sequence"/>
</dbReference>
<dbReference type="AlphaFoldDB" id="A0A8H5ZPQ4"/>
<comment type="caution">
    <text evidence="2">The sequence shown here is derived from an EMBL/GenBank/DDBJ whole genome shotgun (WGS) entry which is preliminary data.</text>
</comment>
<sequence length="558" mass="62192">MQKREFRVSRCLGGMMIWALHQIDQDTPIGGSLSPEEMEETEAIYQDAAAKGVCYTSMYDDKCRNGDYEAAQMREQPGFLSTMSRCSKHQVRCFCCSKGATMGTCKWRGFRGLGLSCTGGCHGDETEVTINTNYVEKNEDQTCIGGTKSYCCSGFKPPISREQVSEKIKDEAADLALAAAETLAMGIAAKAFCRVAIMAETLPLRIIPFVAMPALVNVCAKGVVKAGKSVFKFKGKDYEVKVDKPLTSNVDQPASSSPAKASYRPKTCRTKRVVARDLKPRKDWMTPAYDPPVERIIHRTCDGEGTKQAYYNYSSIISRRPDLASLTCPSYKYPRPARPQVDKYNQQHHTDWNSGWLRSSNLECQRDEYPGAAIWQARDSSVWIRLIPRTENAKASYLFVGCPDQEEEQLVTEISITTTDPETLVDGPGFALLTNDPWYTGGSNRDQFMRHYAQVPSAQFINGRVNRPTWGWTRPNGNNGGGRNNTPDPDSDSDDDMPDAPSDDEDNDPTFPGGRSALDELNEFKRSPNELVVHEGNSTRGIRRGNRRRRCCLGSWGC</sequence>